<evidence type="ECO:0000256" key="1">
    <source>
        <dbReference type="SAM" id="MobiDB-lite"/>
    </source>
</evidence>
<proteinExistence type="predicted"/>
<evidence type="ECO:0000313" key="2">
    <source>
        <dbReference type="EMBL" id="CAG6760145.1"/>
    </source>
</evidence>
<sequence length="99" mass="11655">MKRGMVHVRRRRRRRTKDGEKCEQAQKAETESKYRLEFSFPLIRRQLTHSQGQILHQWDHRFQPSFGHHTMAPHSRVGPVCVPLPRLWRCGGVSSPDGD</sequence>
<dbReference type="EMBL" id="HBUF01554995">
    <property type="protein sequence ID" value="CAG6760142.1"/>
    <property type="molecule type" value="Transcribed_RNA"/>
</dbReference>
<feature type="region of interest" description="Disordered" evidence="1">
    <location>
        <begin position="1"/>
        <end position="28"/>
    </location>
</feature>
<dbReference type="EMBL" id="HBUF01554994">
    <property type="protein sequence ID" value="CAG6760139.1"/>
    <property type="molecule type" value="Transcribed_RNA"/>
</dbReference>
<dbReference type="AlphaFoldDB" id="A0A8D9A6P0"/>
<organism evidence="2">
    <name type="scientific">Cacopsylla melanoneura</name>
    <dbReference type="NCBI Taxonomy" id="428564"/>
    <lineage>
        <taxon>Eukaryota</taxon>
        <taxon>Metazoa</taxon>
        <taxon>Ecdysozoa</taxon>
        <taxon>Arthropoda</taxon>
        <taxon>Hexapoda</taxon>
        <taxon>Insecta</taxon>
        <taxon>Pterygota</taxon>
        <taxon>Neoptera</taxon>
        <taxon>Paraneoptera</taxon>
        <taxon>Hemiptera</taxon>
        <taxon>Sternorrhyncha</taxon>
        <taxon>Psylloidea</taxon>
        <taxon>Psyllidae</taxon>
        <taxon>Psyllinae</taxon>
        <taxon>Cacopsylla</taxon>
    </lineage>
</organism>
<dbReference type="EMBL" id="HBUF01554996">
    <property type="protein sequence ID" value="CAG6760145.1"/>
    <property type="molecule type" value="Transcribed_RNA"/>
</dbReference>
<protein>
    <submittedName>
        <fullName evidence="2">Uncharacterized protein</fullName>
    </submittedName>
</protein>
<feature type="compositionally biased region" description="Basic and acidic residues" evidence="1">
    <location>
        <begin position="17"/>
        <end position="28"/>
    </location>
</feature>
<dbReference type="EMBL" id="HBUF01554997">
    <property type="protein sequence ID" value="CAG6760148.1"/>
    <property type="molecule type" value="Transcribed_RNA"/>
</dbReference>
<feature type="compositionally biased region" description="Basic residues" evidence="1">
    <location>
        <begin position="1"/>
        <end position="16"/>
    </location>
</feature>
<accession>A0A8D9A6P0</accession>
<name>A0A8D9A6P0_9HEMI</name>
<reference evidence="2" key="1">
    <citation type="submission" date="2021-05" db="EMBL/GenBank/DDBJ databases">
        <authorList>
            <person name="Alioto T."/>
            <person name="Alioto T."/>
            <person name="Gomez Garrido J."/>
        </authorList>
    </citation>
    <scope>NUCLEOTIDE SEQUENCE</scope>
</reference>